<dbReference type="Gene3D" id="3.40.50.300">
    <property type="entry name" value="P-loop containing nucleotide triphosphate hydrolases"/>
    <property type="match status" value="1"/>
</dbReference>
<dbReference type="PANTHER" id="PTHR13696:SF96">
    <property type="entry name" value="COBQ_COBB_MIND_PARA NUCLEOTIDE BINDING DOMAIN-CONTAINING PROTEIN"/>
    <property type="match status" value="1"/>
</dbReference>
<dbReference type="EMBL" id="JAVDVW010000002">
    <property type="protein sequence ID" value="MDR7100154.1"/>
    <property type="molecule type" value="Genomic_DNA"/>
</dbReference>
<dbReference type="RefSeq" id="WP_310054763.1">
    <property type="nucleotide sequence ID" value="NZ_JAVDVW010000002.1"/>
</dbReference>
<gene>
    <name evidence="2" type="ORF">J2X04_002535</name>
</gene>
<protein>
    <submittedName>
        <fullName evidence="2">Chromosome partitioning protein</fullName>
    </submittedName>
</protein>
<dbReference type="InterPro" id="IPR002586">
    <property type="entry name" value="CobQ/CobB/MinD/ParA_Nub-bd_dom"/>
</dbReference>
<dbReference type="InterPro" id="IPR050678">
    <property type="entry name" value="DNA_Partitioning_ATPase"/>
</dbReference>
<accession>A0ABU1VRN7</accession>
<keyword evidence="3" id="KW-1185">Reference proteome</keyword>
<dbReference type="CDD" id="cd02042">
    <property type="entry name" value="ParAB_family"/>
    <property type="match status" value="1"/>
</dbReference>
<dbReference type="Pfam" id="PF01656">
    <property type="entry name" value="CbiA"/>
    <property type="match status" value="1"/>
</dbReference>
<name>A0ABU1VRN7_9GAMM</name>
<dbReference type="InterPro" id="IPR027417">
    <property type="entry name" value="P-loop_NTPase"/>
</dbReference>
<proteinExistence type="predicted"/>
<evidence type="ECO:0000313" key="2">
    <source>
        <dbReference type="EMBL" id="MDR7100154.1"/>
    </source>
</evidence>
<dbReference type="PANTHER" id="PTHR13696">
    <property type="entry name" value="P-LOOP CONTAINING NUCLEOSIDE TRIPHOSPHATE HYDROLASE"/>
    <property type="match status" value="1"/>
</dbReference>
<dbReference type="SUPFAM" id="SSF52540">
    <property type="entry name" value="P-loop containing nucleoside triphosphate hydrolases"/>
    <property type="match status" value="1"/>
</dbReference>
<organism evidence="2 3">
    <name type="scientific">Agrilutibacter niabensis</name>
    <dbReference type="NCBI Taxonomy" id="380628"/>
    <lineage>
        <taxon>Bacteria</taxon>
        <taxon>Pseudomonadati</taxon>
        <taxon>Pseudomonadota</taxon>
        <taxon>Gammaproteobacteria</taxon>
        <taxon>Lysobacterales</taxon>
        <taxon>Lysobacteraceae</taxon>
        <taxon>Agrilutibacter</taxon>
    </lineage>
</organism>
<sequence length="214" mass="23244">MKTVLVASSKGGAGKTTIATHLAAQSALDGLRTALVDADPQASSTRWAQKRALDGRAGLDSAVLAVDGTHRKGWRKQVPDDTQRVVVDGAAGAMAHDLEPFLDTVDAVVVPVVPSTFDIEATVPFLDSLARHPRVRKGTLRVALVGNKLKPWTNVSQQALDLLAQWPYPLVAQLRDSQGYVVTTALGKTLFDYHSAQVREHQADWQPLLRWLKK</sequence>
<dbReference type="Proteomes" id="UP001267878">
    <property type="component" value="Unassembled WGS sequence"/>
</dbReference>
<comment type="caution">
    <text evidence="2">The sequence shown here is derived from an EMBL/GenBank/DDBJ whole genome shotgun (WGS) entry which is preliminary data.</text>
</comment>
<evidence type="ECO:0000313" key="3">
    <source>
        <dbReference type="Proteomes" id="UP001267878"/>
    </source>
</evidence>
<evidence type="ECO:0000259" key="1">
    <source>
        <dbReference type="Pfam" id="PF01656"/>
    </source>
</evidence>
<feature type="domain" description="CobQ/CobB/MinD/ParA nucleotide binding" evidence="1">
    <location>
        <begin position="5"/>
        <end position="176"/>
    </location>
</feature>
<reference evidence="2 3" key="1">
    <citation type="submission" date="2023-07" db="EMBL/GenBank/DDBJ databases">
        <title>Sorghum-associated microbial communities from plants grown in Nebraska, USA.</title>
        <authorList>
            <person name="Schachtman D."/>
        </authorList>
    </citation>
    <scope>NUCLEOTIDE SEQUENCE [LARGE SCALE GENOMIC DNA]</scope>
    <source>
        <strain evidence="2 3">BE187</strain>
    </source>
</reference>